<feature type="domain" description="N-acetyltransferase" evidence="1">
    <location>
        <begin position="4"/>
        <end position="68"/>
    </location>
</feature>
<dbReference type="Pfam" id="PF00583">
    <property type="entry name" value="Acetyltransf_1"/>
    <property type="match status" value="1"/>
</dbReference>
<dbReference type="SUPFAM" id="SSF55729">
    <property type="entry name" value="Acyl-CoA N-acyltransferases (Nat)"/>
    <property type="match status" value="1"/>
</dbReference>
<dbReference type="GO" id="GO:0016747">
    <property type="term" value="F:acyltransferase activity, transferring groups other than amino-acyl groups"/>
    <property type="evidence" value="ECO:0007669"/>
    <property type="project" value="InterPro"/>
</dbReference>
<sequence length="71" mass="7409">MLVQNNCIIARANIKKVPPNGTAEIGYRVGRNVTGKGIGSLCVTHLVNTGINLVLNQLSAVVLNNNPALSA</sequence>
<evidence type="ECO:0000259" key="1">
    <source>
        <dbReference type="Pfam" id="PF00583"/>
    </source>
</evidence>
<comment type="caution">
    <text evidence="2">The sequence shown here is derived from an EMBL/GenBank/DDBJ whole genome shotgun (WGS) entry which is preliminary data.</text>
</comment>
<name>A0A350P7B7_9ALTE</name>
<dbReference type="InterPro" id="IPR000182">
    <property type="entry name" value="GNAT_dom"/>
</dbReference>
<evidence type="ECO:0000313" key="2">
    <source>
        <dbReference type="EMBL" id="HAW77184.1"/>
    </source>
</evidence>
<evidence type="ECO:0000313" key="3">
    <source>
        <dbReference type="Proteomes" id="UP000263517"/>
    </source>
</evidence>
<dbReference type="InterPro" id="IPR016181">
    <property type="entry name" value="Acyl_CoA_acyltransferase"/>
</dbReference>
<gene>
    <name evidence="2" type="ORF">DCW74_15780</name>
</gene>
<dbReference type="Proteomes" id="UP000263517">
    <property type="component" value="Unassembled WGS sequence"/>
</dbReference>
<dbReference type="AlphaFoldDB" id="A0A350P7B7"/>
<dbReference type="RefSeq" id="WP_414630870.1">
    <property type="nucleotide sequence ID" value="NZ_CALBIY010000090.1"/>
</dbReference>
<dbReference type="Gene3D" id="3.40.630.30">
    <property type="match status" value="1"/>
</dbReference>
<organism evidence="2 3">
    <name type="scientific">Alteromonas australica</name>
    <dbReference type="NCBI Taxonomy" id="589873"/>
    <lineage>
        <taxon>Bacteria</taxon>
        <taxon>Pseudomonadati</taxon>
        <taxon>Pseudomonadota</taxon>
        <taxon>Gammaproteobacteria</taxon>
        <taxon>Alteromonadales</taxon>
        <taxon>Alteromonadaceae</taxon>
        <taxon>Alteromonas/Salinimonas group</taxon>
        <taxon>Alteromonas</taxon>
    </lineage>
</organism>
<dbReference type="STRING" id="589873.EP12_06070"/>
<proteinExistence type="predicted"/>
<dbReference type="EMBL" id="DNAN01000556">
    <property type="protein sequence ID" value="HAW77184.1"/>
    <property type="molecule type" value="Genomic_DNA"/>
</dbReference>
<reference evidence="2 3" key="1">
    <citation type="journal article" date="2018" name="Nat. Biotechnol.">
        <title>A standardized bacterial taxonomy based on genome phylogeny substantially revises the tree of life.</title>
        <authorList>
            <person name="Parks D.H."/>
            <person name="Chuvochina M."/>
            <person name="Waite D.W."/>
            <person name="Rinke C."/>
            <person name="Skarshewski A."/>
            <person name="Chaumeil P.A."/>
            <person name="Hugenholtz P."/>
        </authorList>
    </citation>
    <scope>NUCLEOTIDE SEQUENCE [LARGE SCALE GENOMIC DNA]</scope>
    <source>
        <strain evidence="2">UBA11978</strain>
    </source>
</reference>
<accession>A0A350P7B7</accession>
<protein>
    <recommendedName>
        <fullName evidence="1">N-acetyltransferase domain-containing protein</fullName>
    </recommendedName>
</protein>